<dbReference type="Pfam" id="PF06347">
    <property type="entry name" value="SH3_4"/>
    <property type="match status" value="2"/>
</dbReference>
<dbReference type="OrthoDB" id="9810773at2"/>
<keyword evidence="3" id="KW-1185">Reference proteome</keyword>
<gene>
    <name evidence="2" type="ORF">FZ934_12930</name>
</gene>
<keyword evidence="1" id="KW-0732">Signal</keyword>
<feature type="signal peptide" evidence="1">
    <location>
        <begin position="1"/>
        <end position="34"/>
    </location>
</feature>
<organism evidence="2 3">
    <name type="scientific">Rhizobium grahamii</name>
    <dbReference type="NCBI Taxonomy" id="1120045"/>
    <lineage>
        <taxon>Bacteria</taxon>
        <taxon>Pseudomonadati</taxon>
        <taxon>Pseudomonadota</taxon>
        <taxon>Alphaproteobacteria</taxon>
        <taxon>Hyphomicrobiales</taxon>
        <taxon>Rhizobiaceae</taxon>
        <taxon>Rhizobium/Agrobacterium group</taxon>
        <taxon>Rhizobium</taxon>
    </lineage>
</organism>
<feature type="chain" id="PRO_5024956313" evidence="1">
    <location>
        <begin position="35"/>
        <end position="197"/>
    </location>
</feature>
<dbReference type="RefSeq" id="WP_153271375.1">
    <property type="nucleotide sequence ID" value="NZ_CP043498.1"/>
</dbReference>
<evidence type="ECO:0000256" key="1">
    <source>
        <dbReference type="SAM" id="SignalP"/>
    </source>
</evidence>
<accession>A0A5Q0C9Z7</accession>
<evidence type="ECO:0000313" key="2">
    <source>
        <dbReference type="EMBL" id="QFY61224.1"/>
    </source>
</evidence>
<name>A0A5Q0C9Z7_9HYPH</name>
<protein>
    <submittedName>
        <fullName evidence="2">SH3 domain-containing protein</fullName>
    </submittedName>
</protein>
<dbReference type="Proteomes" id="UP000326881">
    <property type="component" value="Chromosome"/>
</dbReference>
<dbReference type="Gene3D" id="2.30.30.40">
    <property type="entry name" value="SH3 Domains"/>
    <property type="match status" value="1"/>
</dbReference>
<dbReference type="EMBL" id="CP043498">
    <property type="protein sequence ID" value="QFY61224.1"/>
    <property type="molecule type" value="Genomic_DNA"/>
</dbReference>
<reference evidence="2 3" key="1">
    <citation type="submission" date="2019-08" db="EMBL/GenBank/DDBJ databases">
        <title>Prosopis cineraria nodule microbiome.</title>
        <authorList>
            <person name="Ali R."/>
            <person name="Chaluvadi S.R."/>
            <person name="Wang X."/>
        </authorList>
    </citation>
    <scope>NUCLEOTIDE SEQUENCE [LARGE SCALE GENOMIC DNA]</scope>
    <source>
        <strain evidence="2 3">BG7</strain>
    </source>
</reference>
<evidence type="ECO:0000313" key="3">
    <source>
        <dbReference type="Proteomes" id="UP000326881"/>
    </source>
</evidence>
<proteinExistence type="predicted"/>
<dbReference type="KEGG" id="rgr:FZ934_12930"/>
<sequence length="197" mass="21758">MQVSIRCLPYRSIRRRLCAAMGLLAAATTCLAFAHRPLTAAPMPQVDVDGAKGRETGLPVPRFVSVKSREARLRIGPSLDYGTQWIYTVPGLPMEILAEYGNWRQVRDCDGVSGWMHKALLSSKRTAVVGPWLASTVSLRETPKSDARVVAKLEARVRLSVHGCDGIWCNVDVTGHEIDGFIRQSALWGVYPNESIR</sequence>
<dbReference type="AlphaFoldDB" id="A0A5Q0C9Z7"/>
<dbReference type="InterPro" id="IPR010466">
    <property type="entry name" value="DUF1058"/>
</dbReference>